<dbReference type="Gene3D" id="1.10.287.70">
    <property type="match status" value="1"/>
</dbReference>
<keyword evidence="2" id="KW-0812">Transmembrane</keyword>
<keyword evidence="4" id="KW-0813">Transport</keyword>
<dbReference type="PANTHER" id="PTHR43833">
    <property type="entry name" value="POTASSIUM CHANNEL PROTEIN 2-RELATED-RELATED"/>
    <property type="match status" value="1"/>
</dbReference>
<dbReference type="EMBL" id="JBHLTR010000013">
    <property type="protein sequence ID" value="MFC0559540.1"/>
    <property type="molecule type" value="Genomic_DNA"/>
</dbReference>
<keyword evidence="4" id="KW-0407">Ion channel</keyword>
<accession>A0ABV6NFJ6</accession>
<proteinExistence type="predicted"/>
<evidence type="ECO:0000313" key="5">
    <source>
        <dbReference type="Proteomes" id="UP001589833"/>
    </source>
</evidence>
<dbReference type="Pfam" id="PF07885">
    <property type="entry name" value="Ion_trans_2"/>
    <property type="match status" value="1"/>
</dbReference>
<dbReference type="SUPFAM" id="SSF51735">
    <property type="entry name" value="NAD(P)-binding Rossmann-fold domains"/>
    <property type="match status" value="1"/>
</dbReference>
<dbReference type="Proteomes" id="UP001589833">
    <property type="component" value="Unassembled WGS sequence"/>
</dbReference>
<evidence type="ECO:0000256" key="1">
    <source>
        <dbReference type="ARBA" id="ARBA00004651"/>
    </source>
</evidence>
<sequence>MSQWILIRTLLAHIPLVVKLAFAVISTGVSVGAVVHILEPNKFPSWFDGIWWAFVTVSTVGYGDFVPESTMTRVLAILLIFVGVGFMTLLVTSFAGAAVQINLSTREGDVSFVGEGHVIIIGWNERSRHTIATINKEKPHLKIVLIDDSLTELPKFYKNIHFVKGNSSEDAVLKQANIGLASVVLVTANTQANEFSADARSVLTTLAVKGQNPSVYTIVELLTKDQVANAKRAGADTCIISTLLTGDLLTSTLLHPKTSEVIRELFEFERMSLISFRSLDHSLIGEPFVQVWPKAYQNGDLPLGIKRGEQIFIHPPASLELQTDDQLIVIVSPTK</sequence>
<dbReference type="InterPro" id="IPR050721">
    <property type="entry name" value="Trk_Ktr_HKT_K-transport"/>
</dbReference>
<reference evidence="4 5" key="1">
    <citation type="submission" date="2024-09" db="EMBL/GenBank/DDBJ databases">
        <authorList>
            <person name="Sun Q."/>
            <person name="Mori K."/>
        </authorList>
    </citation>
    <scope>NUCLEOTIDE SEQUENCE [LARGE SCALE GENOMIC DNA]</scope>
    <source>
        <strain evidence="4 5">NCAIM B.02301</strain>
    </source>
</reference>
<dbReference type="GO" id="GO:0034220">
    <property type="term" value="P:monoatomic ion transmembrane transport"/>
    <property type="evidence" value="ECO:0007669"/>
    <property type="project" value="UniProtKB-KW"/>
</dbReference>
<evidence type="ECO:0000256" key="2">
    <source>
        <dbReference type="SAM" id="Phobius"/>
    </source>
</evidence>
<keyword evidence="5" id="KW-1185">Reference proteome</keyword>
<comment type="subcellular location">
    <subcellularLocation>
        <location evidence="1">Cell membrane</location>
        <topology evidence="1">Multi-pass membrane protein</topology>
    </subcellularLocation>
</comment>
<dbReference type="PROSITE" id="PS51201">
    <property type="entry name" value="RCK_N"/>
    <property type="match status" value="1"/>
</dbReference>
<feature type="transmembrane region" description="Helical" evidence="2">
    <location>
        <begin position="50"/>
        <end position="67"/>
    </location>
</feature>
<dbReference type="RefSeq" id="WP_273841407.1">
    <property type="nucleotide sequence ID" value="NZ_JAQQWT010000004.1"/>
</dbReference>
<keyword evidence="2" id="KW-0472">Membrane</keyword>
<dbReference type="InterPro" id="IPR036291">
    <property type="entry name" value="NAD(P)-bd_dom_sf"/>
</dbReference>
<dbReference type="PANTHER" id="PTHR43833:SF9">
    <property type="entry name" value="POTASSIUM CHANNEL PROTEIN YUGO-RELATED"/>
    <property type="match status" value="1"/>
</dbReference>
<dbReference type="InterPro" id="IPR013099">
    <property type="entry name" value="K_chnl_dom"/>
</dbReference>
<protein>
    <submittedName>
        <fullName evidence="4">Potassium channel family protein</fullName>
    </submittedName>
</protein>
<keyword evidence="2" id="KW-1133">Transmembrane helix</keyword>
<feature type="domain" description="RCK N-terminal" evidence="3">
    <location>
        <begin position="115"/>
        <end position="241"/>
    </location>
</feature>
<gene>
    <name evidence="4" type="ORF">ACFFH4_10810</name>
</gene>
<feature type="transmembrane region" description="Helical" evidence="2">
    <location>
        <begin position="74"/>
        <end position="99"/>
    </location>
</feature>
<dbReference type="Pfam" id="PF02254">
    <property type="entry name" value="TrkA_N"/>
    <property type="match status" value="1"/>
</dbReference>
<name>A0ABV6NFJ6_9BACI</name>
<dbReference type="InterPro" id="IPR003148">
    <property type="entry name" value="RCK_N"/>
</dbReference>
<dbReference type="SUPFAM" id="SSF81324">
    <property type="entry name" value="Voltage-gated potassium channels"/>
    <property type="match status" value="1"/>
</dbReference>
<dbReference type="Gene3D" id="3.40.50.720">
    <property type="entry name" value="NAD(P)-binding Rossmann-like Domain"/>
    <property type="match status" value="1"/>
</dbReference>
<organism evidence="4 5">
    <name type="scientific">Halalkalibacter alkalisediminis</name>
    <dbReference type="NCBI Taxonomy" id="935616"/>
    <lineage>
        <taxon>Bacteria</taxon>
        <taxon>Bacillati</taxon>
        <taxon>Bacillota</taxon>
        <taxon>Bacilli</taxon>
        <taxon>Bacillales</taxon>
        <taxon>Bacillaceae</taxon>
        <taxon>Halalkalibacter</taxon>
    </lineage>
</organism>
<keyword evidence="4" id="KW-0406">Ion transport</keyword>
<comment type="caution">
    <text evidence="4">The sequence shown here is derived from an EMBL/GenBank/DDBJ whole genome shotgun (WGS) entry which is preliminary data.</text>
</comment>
<feature type="transmembrane region" description="Helical" evidence="2">
    <location>
        <begin position="12"/>
        <end position="38"/>
    </location>
</feature>
<evidence type="ECO:0000259" key="3">
    <source>
        <dbReference type="PROSITE" id="PS51201"/>
    </source>
</evidence>
<evidence type="ECO:0000313" key="4">
    <source>
        <dbReference type="EMBL" id="MFC0559540.1"/>
    </source>
</evidence>